<evidence type="ECO:0000259" key="1">
    <source>
        <dbReference type="SMART" id="SM00306"/>
    </source>
</evidence>
<dbReference type="GO" id="GO:0016539">
    <property type="term" value="P:intein-mediated protein splicing"/>
    <property type="evidence" value="ECO:0007669"/>
    <property type="project" value="InterPro"/>
</dbReference>
<reference evidence="2 3" key="1">
    <citation type="submission" date="2018-06" db="EMBL/GenBank/DDBJ databases">
        <title>Freshwater and sediment microbial communities from various areas in North America, analyzing microbe dynamics in response to fracking.</title>
        <authorList>
            <person name="Lamendella R."/>
        </authorList>
    </citation>
    <scope>NUCLEOTIDE SEQUENCE [LARGE SCALE GENOMIC DNA]</scope>
    <source>
        <strain evidence="2 3">99A</strain>
    </source>
</reference>
<dbReference type="InterPro" id="IPR006528">
    <property type="entry name" value="Phage_head_morphogenesis_dom"/>
</dbReference>
<dbReference type="Gene3D" id="2.170.16.10">
    <property type="entry name" value="Hedgehog/Intein (Hint) domain"/>
    <property type="match status" value="1"/>
</dbReference>
<dbReference type="InterPro" id="IPR036844">
    <property type="entry name" value="Hint_dom_sf"/>
</dbReference>
<organism evidence="2 3">
    <name type="scientific">Vibrio diazotrophicus</name>
    <dbReference type="NCBI Taxonomy" id="685"/>
    <lineage>
        <taxon>Bacteria</taxon>
        <taxon>Pseudomonadati</taxon>
        <taxon>Pseudomonadota</taxon>
        <taxon>Gammaproteobacteria</taxon>
        <taxon>Vibrionales</taxon>
        <taxon>Vibrionaceae</taxon>
        <taxon>Vibrio</taxon>
    </lineage>
</organism>
<name>A0A329EA36_VIBDI</name>
<dbReference type="RefSeq" id="WP_112404085.1">
    <property type="nucleotide sequence ID" value="NZ_QLTR01000014.1"/>
</dbReference>
<dbReference type="CDD" id="cd00081">
    <property type="entry name" value="Hint"/>
    <property type="match status" value="1"/>
</dbReference>
<dbReference type="SUPFAM" id="SSF51294">
    <property type="entry name" value="Hedgehog/intein (Hint) domain"/>
    <property type="match status" value="1"/>
</dbReference>
<dbReference type="PROSITE" id="PS50817">
    <property type="entry name" value="INTEIN_N_TER"/>
    <property type="match status" value="1"/>
</dbReference>
<evidence type="ECO:0000313" key="2">
    <source>
        <dbReference type="EMBL" id="RAS62640.1"/>
    </source>
</evidence>
<dbReference type="PROSITE" id="PS50818">
    <property type="entry name" value="INTEIN_C_TER"/>
    <property type="match status" value="1"/>
</dbReference>
<proteinExistence type="predicted"/>
<sequence length="632" mass="70524">MAKKAASPILPRNIEDPTGVDKLERGAINQFEKRLRNIGRRYADLVERIPSQPIVNKKYLYELDSLILRIILDEGDALIDDELIGRAENGWFFETYVSTAYQRGTGQEFSNLSAQSKTYRSENESLTQIIRREPYRRRVAMLQARVFEEMKSLTAKVKADMARVLTDGIARGLNPRDVARSLVTQAKLEQGRANRIARTEIPTALRRARWDETEDAEARYGFKTMQMHMSALSPTTRTRHAKRHAKLFTLEQVREWFATGSNSINCYLPGTRVQGRFFAGSKAEYRGPVIKIVTASGRNLTVTPNHPIMTSRGLVSAAEVNKGDYALSHGVDVEDSVGIADLYDQDVEPRIEDVFTSLSEVGHSFFARVSAIDFHGDAEFMDKDIAVVMSDRALTFTRDSRTLKSLDYVSLKHANSTVSHGFGSSDFNFITVSASSPCNLSVFCPVFPKIGSELLVAESCCFGHCSAFKTVGFQKPVYCDSGKPNIHADLLDGFSTHMSKVDVFCGEKVRYEPHAPYSMLSCVVHDCNSGNPEFFSNIARVGSGLQFHDEIIDIVVFEYFGQVYDLQEVSGLMVANGIIVSNCKCSNVTVLVDKDGNPLNETIVERAQKMFDKSKFATIETIATNQKCSCCH</sequence>
<protein>
    <submittedName>
        <fullName evidence="2">Intein/intein</fullName>
    </submittedName>
</protein>
<dbReference type="EMBL" id="QLTR01000014">
    <property type="protein sequence ID" value="RAS62640.1"/>
    <property type="molecule type" value="Genomic_DNA"/>
</dbReference>
<feature type="domain" description="Hint" evidence="1">
    <location>
        <begin position="229"/>
        <end position="330"/>
    </location>
</feature>
<dbReference type="InterPro" id="IPR003587">
    <property type="entry name" value="Hint_dom_N"/>
</dbReference>
<dbReference type="AlphaFoldDB" id="A0A329EA36"/>
<accession>A0A329EA36</accession>
<dbReference type="Pfam" id="PF04233">
    <property type="entry name" value="Phage_Mu_F"/>
    <property type="match status" value="1"/>
</dbReference>
<gene>
    <name evidence="2" type="ORF">DET48_11434</name>
</gene>
<dbReference type="InterPro" id="IPR030934">
    <property type="entry name" value="Intein_C"/>
</dbReference>
<dbReference type="SMART" id="SM00306">
    <property type="entry name" value="HintN"/>
    <property type="match status" value="1"/>
</dbReference>
<dbReference type="Proteomes" id="UP000248729">
    <property type="component" value="Unassembled WGS sequence"/>
</dbReference>
<comment type="caution">
    <text evidence="2">The sequence shown here is derived from an EMBL/GenBank/DDBJ whole genome shotgun (WGS) entry which is preliminary data.</text>
</comment>
<evidence type="ECO:0000313" key="3">
    <source>
        <dbReference type="Proteomes" id="UP000248729"/>
    </source>
</evidence>
<dbReference type="InterPro" id="IPR006141">
    <property type="entry name" value="Intein_N"/>
</dbReference>